<accession>A0A1E1IMY5</accession>
<feature type="compositionally biased region" description="Basic and acidic residues" evidence="1">
    <location>
        <begin position="332"/>
        <end position="344"/>
    </location>
</feature>
<dbReference type="EMBL" id="CALQ01000003">
    <property type="protein sequence ID" value="CCM12483.1"/>
    <property type="molecule type" value="Genomic_DNA"/>
</dbReference>
<protein>
    <submittedName>
        <fullName evidence="2">Uncharacterized protein</fullName>
    </submittedName>
</protein>
<dbReference type="AlphaFoldDB" id="A0A1E1IMY5"/>
<feature type="compositionally biased region" description="Low complexity" evidence="1">
    <location>
        <begin position="372"/>
        <end position="398"/>
    </location>
</feature>
<name>A0A1E1IMY5_LEIGU</name>
<feature type="compositionally biased region" description="Polar residues" evidence="1">
    <location>
        <begin position="221"/>
        <end position="232"/>
    </location>
</feature>
<evidence type="ECO:0000256" key="1">
    <source>
        <dbReference type="SAM" id="MobiDB-lite"/>
    </source>
</evidence>
<feature type="compositionally biased region" description="Basic residues" evidence="1">
    <location>
        <begin position="271"/>
        <end position="286"/>
    </location>
</feature>
<organism evidence="2">
    <name type="scientific">Leishmania guyanensis</name>
    <dbReference type="NCBI Taxonomy" id="5670"/>
    <lineage>
        <taxon>Eukaryota</taxon>
        <taxon>Discoba</taxon>
        <taxon>Euglenozoa</taxon>
        <taxon>Kinetoplastea</taxon>
        <taxon>Metakinetoplastina</taxon>
        <taxon>Trypanosomatida</taxon>
        <taxon>Trypanosomatidae</taxon>
        <taxon>Leishmaniinae</taxon>
        <taxon>Leishmania</taxon>
        <taxon>Leishmania guyanensis species complex</taxon>
    </lineage>
</organism>
<sequence>MPARESAVFRVARAVARGDGDWADVPLAVRDAIVMVLAQPSSGALHSVQGGIGDASCADWRGQVVRYVNGAFTPPLLTEEVVQSSVDTFEDAAWVRDEAVRSYAEFHNNVESLHATMRTQLRPVWRTAMQLHPDILADVRDEWHLRRRDSIPDNIPISVAASQGIELQETILHDVEDALQVLRNTSVRFAAHFLSDKEKISMGANPAYLRAPDIDREVVMSRSQSISTSPQRTLPAMTASILSSPGGAGSGHVRHSTSSASVALHTPSRQHSGRRHSRHGHHHHRHYSDVAGLVSSNSNRRTDSCKSSRRSRGTGDDPLLEELRKQYQVRISELKARNEDEGERRRGRHGASTSARAAPPRHASWAHAAVPRSSSLSLTASSTSSSALTGTSSTRSRC</sequence>
<proteinExistence type="predicted"/>
<evidence type="ECO:0000313" key="2">
    <source>
        <dbReference type="EMBL" id="CCM12483.1"/>
    </source>
</evidence>
<reference evidence="2" key="1">
    <citation type="submission" date="2012-08" db="EMBL/GenBank/DDBJ databases">
        <title>Comparative genomics of metastatic and non-metastatic Leishmania guyanensis provides insights into polygenic factors involved in Leishmania RNA virus infection.</title>
        <authorList>
            <person name="Smith D."/>
            <person name="Hertz-Fowler C."/>
            <person name="Martin R."/>
            <person name="Dickens N."/>
            <person name="Fasel N."/>
            <person name="Falquet L."/>
            <person name="Beverley S."/>
            <person name="Zangger H."/>
            <person name="Calderon-Copete S."/>
            <person name="Mottram J."/>
            <person name="Xenarios I."/>
        </authorList>
    </citation>
    <scope>NUCLEOTIDE SEQUENCE</scope>
    <source>
        <strain evidence="2">MHOM/BR/75/M4147/SSU:IR2SAT-LUC</strain>
    </source>
</reference>
<feature type="region of interest" description="Disordered" evidence="1">
    <location>
        <begin position="221"/>
        <end position="398"/>
    </location>
</feature>
<gene>
    <name evidence="2" type="primary">LgM4147LRVhigh.01.00010.00130</name>
    <name evidence="2" type="ORF">BN36_0100130</name>
</gene>